<evidence type="ECO:0000313" key="1">
    <source>
        <dbReference type="EMBL" id="CDW26632.1"/>
    </source>
</evidence>
<accession>A0A0K2TLU6</accession>
<name>A0A0K2TLU6_LEPSM</name>
<proteinExistence type="predicted"/>
<dbReference type="AlphaFoldDB" id="A0A0K2TLU6"/>
<dbReference type="EMBL" id="HACA01009271">
    <property type="protein sequence ID" value="CDW26632.1"/>
    <property type="molecule type" value="Transcribed_RNA"/>
</dbReference>
<organism evidence="1">
    <name type="scientific">Lepeophtheirus salmonis</name>
    <name type="common">Salmon louse</name>
    <name type="synonym">Caligus salmonis</name>
    <dbReference type="NCBI Taxonomy" id="72036"/>
    <lineage>
        <taxon>Eukaryota</taxon>
        <taxon>Metazoa</taxon>
        <taxon>Ecdysozoa</taxon>
        <taxon>Arthropoda</taxon>
        <taxon>Crustacea</taxon>
        <taxon>Multicrustacea</taxon>
        <taxon>Hexanauplia</taxon>
        <taxon>Copepoda</taxon>
        <taxon>Siphonostomatoida</taxon>
        <taxon>Caligidae</taxon>
        <taxon>Lepeophtheirus</taxon>
    </lineage>
</organism>
<protein>
    <submittedName>
        <fullName evidence="1">Uncharacterized protein</fullName>
    </submittedName>
</protein>
<sequence>NLDFKYIFSSFIFTKTRINIIYFDSLFKKEVLYNFIVIDVQYFHSRHGLSEFEFDCEIKIIAISILVNDISTLHLKL</sequence>
<reference evidence="1" key="1">
    <citation type="submission" date="2014-05" db="EMBL/GenBank/DDBJ databases">
        <authorList>
            <person name="Chronopoulou M."/>
        </authorList>
    </citation>
    <scope>NUCLEOTIDE SEQUENCE</scope>
    <source>
        <tissue evidence="1">Whole organism</tissue>
    </source>
</reference>
<feature type="non-terminal residue" evidence="1">
    <location>
        <position position="1"/>
    </location>
</feature>